<dbReference type="OrthoDB" id="5198533at2"/>
<evidence type="ECO:0000313" key="2">
    <source>
        <dbReference type="EMBL" id="CCH78382.1"/>
    </source>
</evidence>
<protein>
    <submittedName>
        <fullName evidence="2">Putative conserved transmembrane protein</fullName>
    </submittedName>
</protein>
<name>A0A077LZT4_9MICO</name>
<keyword evidence="1 2" id="KW-0812">Transmembrane</keyword>
<comment type="caution">
    <text evidence="2">The sequence shown here is derived from an EMBL/GenBank/DDBJ whole genome shotgun (WGS) entry which is preliminary data.</text>
</comment>
<dbReference type="STRING" id="1194083.BN12_2820007"/>
<organism evidence="2 3">
    <name type="scientific">Nostocoides japonicum T1-X7</name>
    <dbReference type="NCBI Taxonomy" id="1194083"/>
    <lineage>
        <taxon>Bacteria</taxon>
        <taxon>Bacillati</taxon>
        <taxon>Actinomycetota</taxon>
        <taxon>Actinomycetes</taxon>
        <taxon>Micrococcales</taxon>
        <taxon>Intrasporangiaceae</taxon>
        <taxon>Nostocoides</taxon>
    </lineage>
</organism>
<dbReference type="EMBL" id="CAJB01000204">
    <property type="protein sequence ID" value="CCH78382.1"/>
    <property type="molecule type" value="Genomic_DNA"/>
</dbReference>
<keyword evidence="1" id="KW-0472">Membrane</keyword>
<dbReference type="AlphaFoldDB" id="A0A077LZT4"/>
<reference evidence="2 3" key="1">
    <citation type="journal article" date="2013" name="ISME J.">
        <title>A metabolic model for members of the genus Tetrasphaera involved in enhanced biological phosphorus removal.</title>
        <authorList>
            <person name="Kristiansen R."/>
            <person name="Nguyen H.T.T."/>
            <person name="Saunders A.M."/>
            <person name="Nielsen J.L."/>
            <person name="Wimmer R."/>
            <person name="Le V.Q."/>
            <person name="McIlroy S.J."/>
            <person name="Petrovski S."/>
            <person name="Seviour R.J."/>
            <person name="Calteau A."/>
            <person name="Nielsen K.L."/>
            <person name="Nielsen P.H."/>
        </authorList>
    </citation>
    <scope>NUCLEOTIDE SEQUENCE [LARGE SCALE GENOMIC DNA]</scope>
    <source>
        <strain evidence="2 3">T1-X7</strain>
    </source>
</reference>
<keyword evidence="1" id="KW-1133">Transmembrane helix</keyword>
<dbReference type="Proteomes" id="UP000035721">
    <property type="component" value="Unassembled WGS sequence"/>
</dbReference>
<dbReference type="RefSeq" id="WP_048555328.1">
    <property type="nucleotide sequence ID" value="NZ_HF570958.1"/>
</dbReference>
<evidence type="ECO:0000256" key="1">
    <source>
        <dbReference type="SAM" id="Phobius"/>
    </source>
</evidence>
<evidence type="ECO:0000313" key="3">
    <source>
        <dbReference type="Proteomes" id="UP000035721"/>
    </source>
</evidence>
<sequence>MKLYADLPTRRTAQILADVGILCWTAVWAWVGRLVHDTTIHLATPGHQLQDTGAGLHDRMTQAASTLTDVPVVGDRLAEPFTSVAGTGTQVADAGTSLVQAVERLATVLGWTTALVPIVVAALVWLLLRARFVRRATAAQRFVDSAADLDLFALRAMTRQPMAKLARLSDDPAGAWRRRDPDVVARLALLELRACGLRPPALGPQGSSLT</sequence>
<feature type="transmembrane region" description="Helical" evidence="1">
    <location>
        <begin position="12"/>
        <end position="31"/>
    </location>
</feature>
<gene>
    <name evidence="2" type="ORF">BN12_2820007</name>
</gene>
<accession>A0A077LZT4</accession>
<keyword evidence="3" id="KW-1185">Reference proteome</keyword>
<feature type="transmembrane region" description="Helical" evidence="1">
    <location>
        <begin position="108"/>
        <end position="128"/>
    </location>
</feature>
<proteinExistence type="predicted"/>